<protein>
    <submittedName>
        <fullName evidence="1">Oxidoreductase</fullName>
    </submittedName>
</protein>
<dbReference type="Gene3D" id="1.20.1090.10">
    <property type="entry name" value="Dehydroquinate synthase-like - alpha domain"/>
    <property type="match status" value="1"/>
</dbReference>
<sequence>NNREQLDRVIAHTLRPVESIHFLPVELNAETLRAAFEKVERFAG</sequence>
<gene>
    <name evidence="1" type="ORF">CWN50_22405</name>
</gene>
<proteinExistence type="predicted"/>
<comment type="caution">
    <text evidence="1">The sequence shown here is derived from an EMBL/GenBank/DDBJ whole genome shotgun (WGS) entry which is preliminary data.</text>
</comment>
<organism evidence="1 2">
    <name type="scientific">Klebsiella michiganensis</name>
    <dbReference type="NCBI Taxonomy" id="1134687"/>
    <lineage>
        <taxon>Bacteria</taxon>
        <taxon>Pseudomonadati</taxon>
        <taxon>Pseudomonadota</taxon>
        <taxon>Gammaproteobacteria</taxon>
        <taxon>Enterobacterales</taxon>
        <taxon>Enterobacteriaceae</taxon>
        <taxon>Klebsiella/Raoultella group</taxon>
        <taxon>Klebsiella</taxon>
    </lineage>
</organism>
<evidence type="ECO:0000313" key="2">
    <source>
        <dbReference type="Proteomes" id="UP000234505"/>
    </source>
</evidence>
<dbReference type="Proteomes" id="UP000234505">
    <property type="component" value="Unassembled WGS sequence"/>
</dbReference>
<dbReference type="EMBL" id="PIDS01000910">
    <property type="protein sequence ID" value="PLL30985.1"/>
    <property type="molecule type" value="Genomic_DNA"/>
</dbReference>
<evidence type="ECO:0000313" key="1">
    <source>
        <dbReference type="EMBL" id="PLL30985.1"/>
    </source>
</evidence>
<feature type="non-terminal residue" evidence="1">
    <location>
        <position position="1"/>
    </location>
</feature>
<name>A0A2J4QIV1_9ENTR</name>
<dbReference type="AlphaFoldDB" id="A0A2J4QIV1"/>
<reference evidence="1 2" key="1">
    <citation type="submission" date="2017-11" db="EMBL/GenBank/DDBJ databases">
        <authorList>
            <person name="Han C.G."/>
        </authorList>
    </citation>
    <scope>NUCLEOTIDE SEQUENCE [LARGE SCALE GENOMIC DNA]</scope>
    <source>
        <strain evidence="1 2">A11</strain>
    </source>
</reference>
<reference evidence="1 2" key="2">
    <citation type="submission" date="2018-01" db="EMBL/GenBank/DDBJ databases">
        <title>Genomic study of Klebsiella pneumoniae.</title>
        <authorList>
            <person name="Yang Y."/>
            <person name="Bicalho R."/>
        </authorList>
    </citation>
    <scope>NUCLEOTIDE SEQUENCE [LARGE SCALE GENOMIC DNA]</scope>
    <source>
        <strain evidence="1 2">A11</strain>
    </source>
</reference>
<accession>A0A2J4QIV1</accession>